<feature type="domain" description="vWA found in TerF C terminus" evidence="1">
    <location>
        <begin position="37"/>
        <end position="235"/>
    </location>
</feature>
<gene>
    <name evidence="2" type="ORF">DCMF_10925</name>
</gene>
<sequence>MKTNTNVLKEKVSADLNMRKILFETCLTKKEAWNSKIQVEIALDKSGSMPSLYKNGTMQTIVEMLLPFALIFNENKTLPVSTFSDGIQSQAPVSESNLYNYIIDEIITKHPFPLCGGRNFFPVMNRILANHLEENKANGSRLVFLITNGDGYDPEKYRPLLQESAKFNLYWQFIALECSLQRDFLPQNPFSQQCADNTGFLGISLNSSLFHERLYDLLLNKYLLWEKEAKIKGIIPRTSCVA</sequence>
<evidence type="ECO:0000259" key="1">
    <source>
        <dbReference type="Pfam" id="PF10138"/>
    </source>
</evidence>
<dbReference type="CDD" id="cd00198">
    <property type="entry name" value="vWFA"/>
    <property type="match status" value="1"/>
</dbReference>
<dbReference type="AlphaFoldDB" id="A0A3G1KRX9"/>
<dbReference type="OrthoDB" id="5756874at2"/>
<dbReference type="Pfam" id="PF10138">
    <property type="entry name" value="vWA-TerF-like"/>
    <property type="match status" value="1"/>
</dbReference>
<protein>
    <recommendedName>
        <fullName evidence="1">vWA found in TerF C terminus domain-containing protein</fullName>
    </recommendedName>
</protein>
<proteinExistence type="predicted"/>
<accession>A0A3G1KRX9</accession>
<dbReference type="InterPro" id="IPR019303">
    <property type="entry name" value="vWA_TerF_C"/>
</dbReference>
<dbReference type="InterPro" id="IPR036465">
    <property type="entry name" value="vWFA_dom_sf"/>
</dbReference>
<dbReference type="SUPFAM" id="SSF53300">
    <property type="entry name" value="vWA-like"/>
    <property type="match status" value="1"/>
</dbReference>
<evidence type="ECO:0000313" key="3">
    <source>
        <dbReference type="Proteomes" id="UP000323521"/>
    </source>
</evidence>
<dbReference type="EMBL" id="CP017634">
    <property type="protein sequence ID" value="ATW25211.1"/>
    <property type="molecule type" value="Genomic_DNA"/>
</dbReference>
<name>A0A3G1KRX9_FORW1</name>
<dbReference type="Proteomes" id="UP000323521">
    <property type="component" value="Chromosome"/>
</dbReference>
<organism evidence="2 3">
    <name type="scientific">Formimonas warabiya</name>
    <dbReference type="NCBI Taxonomy" id="1761012"/>
    <lineage>
        <taxon>Bacteria</taxon>
        <taxon>Bacillati</taxon>
        <taxon>Bacillota</taxon>
        <taxon>Clostridia</taxon>
        <taxon>Eubacteriales</taxon>
        <taxon>Peptococcaceae</taxon>
        <taxon>Candidatus Formimonas</taxon>
    </lineage>
</organism>
<reference evidence="2 3" key="1">
    <citation type="submission" date="2016-10" db="EMBL/GenBank/DDBJ databases">
        <title>Complete Genome Sequence of Peptococcaceae strain DCMF.</title>
        <authorList>
            <person name="Edwards R.J."/>
            <person name="Holland S.I."/>
            <person name="Deshpande N.P."/>
            <person name="Wong Y.K."/>
            <person name="Ertan H."/>
            <person name="Manefield M."/>
            <person name="Russell T.L."/>
            <person name="Lee M.J."/>
        </authorList>
    </citation>
    <scope>NUCLEOTIDE SEQUENCE [LARGE SCALE GENOMIC DNA]</scope>
    <source>
        <strain evidence="2 3">DCMF</strain>
    </source>
</reference>
<evidence type="ECO:0000313" key="2">
    <source>
        <dbReference type="EMBL" id="ATW25211.1"/>
    </source>
</evidence>
<dbReference type="KEGG" id="fwa:DCMF_10925"/>
<keyword evidence="3" id="KW-1185">Reference proteome</keyword>
<dbReference type="RefSeq" id="WP_148134469.1">
    <property type="nucleotide sequence ID" value="NZ_CP017634.1"/>
</dbReference>